<proteinExistence type="predicted"/>
<evidence type="ECO:0000313" key="3">
    <source>
        <dbReference type="Proteomes" id="UP001515480"/>
    </source>
</evidence>
<feature type="signal peptide" evidence="1">
    <location>
        <begin position="1"/>
        <end position="16"/>
    </location>
</feature>
<dbReference type="Proteomes" id="UP001515480">
    <property type="component" value="Unassembled WGS sequence"/>
</dbReference>
<organism evidence="2 3">
    <name type="scientific">Prymnesium parvum</name>
    <name type="common">Toxic golden alga</name>
    <dbReference type="NCBI Taxonomy" id="97485"/>
    <lineage>
        <taxon>Eukaryota</taxon>
        <taxon>Haptista</taxon>
        <taxon>Haptophyta</taxon>
        <taxon>Prymnesiophyceae</taxon>
        <taxon>Prymnesiales</taxon>
        <taxon>Prymnesiaceae</taxon>
        <taxon>Prymnesium</taxon>
    </lineage>
</organism>
<protein>
    <recommendedName>
        <fullName evidence="4">Subtilisin</fullName>
    </recommendedName>
</protein>
<name>A0AB34K429_PRYPA</name>
<feature type="chain" id="PRO_5044204582" description="Subtilisin" evidence="1">
    <location>
        <begin position="17"/>
        <end position="697"/>
    </location>
</feature>
<keyword evidence="3" id="KW-1185">Reference proteome</keyword>
<keyword evidence="1" id="KW-0732">Signal</keyword>
<comment type="caution">
    <text evidence="2">The sequence shown here is derived from an EMBL/GenBank/DDBJ whole genome shotgun (WGS) entry which is preliminary data.</text>
</comment>
<dbReference type="EMBL" id="JBGBPQ010000001">
    <property type="protein sequence ID" value="KAL1529293.1"/>
    <property type="molecule type" value="Genomic_DNA"/>
</dbReference>
<evidence type="ECO:0000256" key="1">
    <source>
        <dbReference type="SAM" id="SignalP"/>
    </source>
</evidence>
<reference evidence="2 3" key="1">
    <citation type="journal article" date="2024" name="Science">
        <title>Giant polyketide synthase enzymes in the biosynthesis of giant marine polyether toxins.</title>
        <authorList>
            <person name="Fallon T.R."/>
            <person name="Shende V.V."/>
            <person name="Wierzbicki I.H."/>
            <person name="Pendleton A.L."/>
            <person name="Watervoot N.F."/>
            <person name="Auber R.P."/>
            <person name="Gonzalez D.J."/>
            <person name="Wisecaver J.H."/>
            <person name="Moore B.S."/>
        </authorList>
    </citation>
    <scope>NUCLEOTIDE SEQUENCE [LARGE SCALE GENOMIC DNA]</scope>
    <source>
        <strain evidence="2 3">12B1</strain>
    </source>
</reference>
<accession>A0AB34K429</accession>
<gene>
    <name evidence="2" type="ORF">AB1Y20_000247</name>
</gene>
<evidence type="ECO:0000313" key="2">
    <source>
        <dbReference type="EMBL" id="KAL1529293.1"/>
    </source>
</evidence>
<dbReference type="AlphaFoldDB" id="A0AB34K429"/>
<evidence type="ECO:0008006" key="4">
    <source>
        <dbReference type="Google" id="ProtNLM"/>
    </source>
</evidence>
<sequence>MIRILAMAGFAPFVMAQVDTVTMGCPRRLNFDLSSDGTNVTLEWTAATDPTGTVYTPNYGGTCTTGANGGPFGSGTAANSPDCPTNGVPFGMNSTHQLDQTGAIYPGYAPFSPTASGIVRVTNIAYDAENGGRAVDLLVQVIPDALMVPYTSLVEMKFNSVVMPWNNDVPATQFRLTDGGLVALGYGVLPASCPSGDLVGVSLPFCTGAVGYGAEYDLKFVYGDTFSYTSWDLVDPPLDPYYVVFWDVDGDRVSNGLLNSNFTDVAGNPPAAQENGLFPSSLVSEELFEVQAVFNAQALVFSGSSLNVDSSTQAVVQGTGPPAGVNGNVQTDFSSNPYRDVNAAFSAVNEPAVAVYQVQPLTTGFRILIGAVSAVGRQYRYNGLEQPYGLIRTGTGVTSPNGPFPKRQNDRGFILSLLYPEPYCDCDDECPAECADPATADANCARNPNCVCPDACQVANPPGVCGASAQCPSVACPAECDQTNSSSILYDYYAYCRRNPNCACPAKCSGCATEAPGSATCALDCDQFAGCSTSPPSPFCVSPSPPPFPPPFPPLPCASWCNANTCGDHLCGGCSDCEAVAAGTYCASWCNVYTCEESLCSGCTACSSPSASTCSSWCSAYTCWGSCEQCAVCTQVANNAYCASWCNAYTCGGVFSGLCGGCTECTAVDSGAYCASWCNAYTCGGIFSHLCGGCSEC</sequence>